<dbReference type="EC" id="5.6.2.4" evidence="9"/>
<dbReference type="InterPro" id="IPR006054">
    <property type="entry name" value="DnaQ"/>
</dbReference>
<feature type="binding site" evidence="11">
    <location>
        <begin position="29"/>
        <end position="36"/>
    </location>
    <ligand>
        <name>ATP</name>
        <dbReference type="ChEBI" id="CHEBI:30616"/>
    </ligand>
</feature>
<dbReference type="CDD" id="cd17932">
    <property type="entry name" value="DEXQc_UvrD"/>
    <property type="match status" value="1"/>
</dbReference>
<evidence type="ECO:0000259" key="13">
    <source>
        <dbReference type="PROSITE" id="PS51217"/>
    </source>
</evidence>
<dbReference type="NCBIfam" id="TIGR00573">
    <property type="entry name" value="dnaq"/>
    <property type="match status" value="1"/>
</dbReference>
<dbReference type="Pfam" id="PF00929">
    <property type="entry name" value="RNase_T"/>
    <property type="match status" value="1"/>
</dbReference>
<dbReference type="InterPro" id="IPR013986">
    <property type="entry name" value="DExx_box_DNA_helicase_dom_sf"/>
</dbReference>
<dbReference type="SUPFAM" id="SSF53098">
    <property type="entry name" value="Ribonuclease H-like"/>
    <property type="match status" value="1"/>
</dbReference>
<evidence type="ECO:0000259" key="12">
    <source>
        <dbReference type="PROSITE" id="PS51198"/>
    </source>
</evidence>
<accession>A0ABR7ISE8</accession>
<keyword evidence="6" id="KW-0238">DNA-binding</keyword>
<reference evidence="14 15" key="1">
    <citation type="submission" date="2020-08" db="EMBL/GenBank/DDBJ databases">
        <title>Genome public.</title>
        <authorList>
            <person name="Liu C."/>
            <person name="Sun Q."/>
        </authorList>
    </citation>
    <scope>NUCLEOTIDE SEQUENCE [LARGE SCALE GENOMIC DNA]</scope>
    <source>
        <strain evidence="14 15">NSJ-27</strain>
    </source>
</reference>
<dbReference type="Gene3D" id="3.40.50.300">
    <property type="entry name" value="P-loop containing nucleotide triphosphate hydrolases"/>
    <property type="match status" value="3"/>
</dbReference>
<dbReference type="EMBL" id="JACOQK010000001">
    <property type="protein sequence ID" value="MBC5788072.1"/>
    <property type="molecule type" value="Genomic_DNA"/>
</dbReference>
<protein>
    <recommendedName>
        <fullName evidence="9">DNA 3'-5' helicase</fullName>
        <ecNumber evidence="9">5.6.2.4</ecNumber>
    </recommendedName>
</protein>
<gene>
    <name evidence="14" type="ORF">H8Z77_08585</name>
</gene>
<evidence type="ECO:0000256" key="4">
    <source>
        <dbReference type="ARBA" id="ARBA00022806"/>
    </source>
</evidence>
<dbReference type="Pfam" id="PF00580">
    <property type="entry name" value="UvrD-helicase"/>
    <property type="match status" value="1"/>
</dbReference>
<dbReference type="InterPro" id="IPR036397">
    <property type="entry name" value="RNaseH_sf"/>
</dbReference>
<dbReference type="InterPro" id="IPR013520">
    <property type="entry name" value="Ribonucl_H"/>
</dbReference>
<feature type="domain" description="UvrD-like helicase ATP-binding" evidence="12">
    <location>
        <begin position="8"/>
        <end position="307"/>
    </location>
</feature>
<evidence type="ECO:0000256" key="8">
    <source>
        <dbReference type="ARBA" id="ARBA00034617"/>
    </source>
</evidence>
<evidence type="ECO:0000256" key="10">
    <source>
        <dbReference type="ARBA" id="ARBA00048988"/>
    </source>
</evidence>
<evidence type="ECO:0000313" key="15">
    <source>
        <dbReference type="Proteomes" id="UP000649151"/>
    </source>
</evidence>
<dbReference type="InterPro" id="IPR014016">
    <property type="entry name" value="UvrD-like_ATP-bd"/>
</dbReference>
<feature type="domain" description="UvrD-like helicase C-terminal" evidence="13">
    <location>
        <begin position="313"/>
        <end position="779"/>
    </location>
</feature>
<evidence type="ECO:0000256" key="2">
    <source>
        <dbReference type="ARBA" id="ARBA00022741"/>
    </source>
</evidence>
<dbReference type="SUPFAM" id="SSF52540">
    <property type="entry name" value="P-loop containing nucleoside triphosphate hydrolases"/>
    <property type="match status" value="1"/>
</dbReference>
<dbReference type="Gene3D" id="1.10.10.160">
    <property type="match status" value="1"/>
</dbReference>
<dbReference type="Proteomes" id="UP000649151">
    <property type="component" value="Unassembled WGS sequence"/>
</dbReference>
<organism evidence="14 15">
    <name type="scientific">Clostridium facile</name>
    <dbReference type="NCBI Taxonomy" id="2763035"/>
    <lineage>
        <taxon>Bacteria</taxon>
        <taxon>Bacillati</taxon>
        <taxon>Bacillota</taxon>
        <taxon>Clostridia</taxon>
        <taxon>Eubacteriales</taxon>
        <taxon>Clostridiaceae</taxon>
        <taxon>Clostridium</taxon>
    </lineage>
</organism>
<evidence type="ECO:0000256" key="1">
    <source>
        <dbReference type="ARBA" id="ARBA00009922"/>
    </source>
</evidence>
<dbReference type="PROSITE" id="PS51198">
    <property type="entry name" value="UVRD_HELICASE_ATP_BIND"/>
    <property type="match status" value="1"/>
</dbReference>
<dbReference type="Gene3D" id="1.10.486.10">
    <property type="entry name" value="PCRA, domain 4"/>
    <property type="match status" value="1"/>
</dbReference>
<dbReference type="InterPro" id="IPR014017">
    <property type="entry name" value="DNA_helicase_UvrD-like_C"/>
</dbReference>
<evidence type="ECO:0000256" key="9">
    <source>
        <dbReference type="ARBA" id="ARBA00034808"/>
    </source>
</evidence>
<proteinExistence type="inferred from homology"/>
<dbReference type="InterPro" id="IPR012337">
    <property type="entry name" value="RNaseH-like_sf"/>
</dbReference>
<evidence type="ECO:0000256" key="3">
    <source>
        <dbReference type="ARBA" id="ARBA00022801"/>
    </source>
</evidence>
<evidence type="ECO:0000256" key="7">
    <source>
        <dbReference type="ARBA" id="ARBA00023235"/>
    </source>
</evidence>
<dbReference type="InterPro" id="IPR000212">
    <property type="entry name" value="DNA_helicase_UvrD/REP"/>
</dbReference>
<dbReference type="Gene3D" id="3.30.420.10">
    <property type="entry name" value="Ribonuclease H-like superfamily/Ribonuclease H"/>
    <property type="match status" value="1"/>
</dbReference>
<dbReference type="PANTHER" id="PTHR11070">
    <property type="entry name" value="UVRD / RECB / PCRA DNA HELICASE FAMILY MEMBER"/>
    <property type="match status" value="1"/>
</dbReference>
<evidence type="ECO:0000256" key="11">
    <source>
        <dbReference type="PROSITE-ProRule" id="PRU00560"/>
    </source>
</evidence>
<dbReference type="Pfam" id="PF13361">
    <property type="entry name" value="UvrD_C"/>
    <property type="match status" value="1"/>
</dbReference>
<keyword evidence="15" id="KW-1185">Reference proteome</keyword>
<evidence type="ECO:0000256" key="6">
    <source>
        <dbReference type="ARBA" id="ARBA00023125"/>
    </source>
</evidence>
<comment type="similarity">
    <text evidence="1">Belongs to the helicase family. UvrD subfamily.</text>
</comment>
<sequence>MTFEQQYQQLNQQQKRVVDGLDQNILLLAAAGTGKTNTLALRIANILRQGLAEGNQILCLTFTNRACKEMKERISSMESAKDITVRTFHSFCFELVRGYAKQSNISTDLMISDEDDCLDLLKELDLSAMGCDNLQPVQQFINHIKEQKMIFPTLNFQQIIQYCYQHDRMKLEQVCSIRGNLNQVQYRFLLKYGAGLVKRYNRLLEERHSVDFNDILAKGMDALSDETYCDRIKQQYHFIHIDEVQDTSLIEYQIVEKIFGNAKIMLCGDYFQTIYQWRGSKPRDIFGRFTKEYHPTRIVFDQNYRSTQLLLNASYDFLKTSFPQQVQDIYGEQMQAKATDPGNPILLHCADHPADEAAWIHQQIQQLGDVDLSRVAVLCRNNIHAYRLSEELLKINLEGEKWIDFLLADQYKFFRTKEIKDILAFLRLAVNRYDDTSLARIMLGYVRGVGIKTLQKLESKDYRTLGIRLNDWLRPGIQTGNPYDPLQKALLNENVVVFDVESTGTDTSSDEIIQIAAVRIDAEGRVLEQFEQLLIPSKPVGSSEAVHHFSDSYLQKHGRDAKQVLQEFNQFLYGRVVVGHNVSYDLTILSSQLARLGLPQAGYIDDFDTLDLARRFYPELPNHKLETLSQLLDTQVKSSHDAMDDILATKDVLIHLVTKKLPEFALQRQPIYLAYQPKFAKLAQMLQQLQKDAKTTPLQELVEQVIQSAHIEQLNNTQQQQNHIQEIRYLVRELSQPEKSCWDNIHALLEISSLSATSLDRMLALKPRVPIITVHQAKGAEFDYVFLAGLQDDMFPSYFSQKEGNLAEERRTFYVAMTRAKKQLYFSCSLSIDGRTKKISRFIGEIPKKYLHVI</sequence>
<dbReference type="PROSITE" id="PS51217">
    <property type="entry name" value="UVRD_HELICASE_CTER"/>
    <property type="match status" value="1"/>
</dbReference>
<dbReference type="SMART" id="SM00479">
    <property type="entry name" value="EXOIII"/>
    <property type="match status" value="1"/>
</dbReference>
<comment type="caution">
    <text evidence="14">The sequence shown here is derived from an EMBL/GenBank/DDBJ whole genome shotgun (WGS) entry which is preliminary data.</text>
</comment>
<dbReference type="CDD" id="cd06127">
    <property type="entry name" value="DEDDh"/>
    <property type="match status" value="1"/>
</dbReference>
<keyword evidence="7" id="KW-0413">Isomerase</keyword>
<dbReference type="RefSeq" id="WP_186996753.1">
    <property type="nucleotide sequence ID" value="NZ_JACOQK010000001.1"/>
</dbReference>
<dbReference type="PANTHER" id="PTHR11070:SF2">
    <property type="entry name" value="ATP-DEPENDENT DNA HELICASE SRS2"/>
    <property type="match status" value="1"/>
</dbReference>
<keyword evidence="5 11" id="KW-0067">ATP-binding</keyword>
<keyword evidence="4 11" id="KW-0347">Helicase</keyword>
<dbReference type="InterPro" id="IPR027417">
    <property type="entry name" value="P-loop_NTPase"/>
</dbReference>
<keyword evidence="3 11" id="KW-0378">Hydrolase</keyword>
<comment type="catalytic activity">
    <reaction evidence="8">
        <text>Couples ATP hydrolysis with the unwinding of duplex DNA by translocating in the 3'-5' direction.</text>
        <dbReference type="EC" id="5.6.2.4"/>
    </reaction>
</comment>
<evidence type="ECO:0000313" key="14">
    <source>
        <dbReference type="EMBL" id="MBC5788072.1"/>
    </source>
</evidence>
<name>A0ABR7ISE8_9CLOT</name>
<keyword evidence="2 11" id="KW-0547">Nucleotide-binding</keyword>
<evidence type="ECO:0000256" key="5">
    <source>
        <dbReference type="ARBA" id="ARBA00022840"/>
    </source>
</evidence>
<comment type="catalytic activity">
    <reaction evidence="10">
        <text>ATP + H2O = ADP + phosphate + H(+)</text>
        <dbReference type="Rhea" id="RHEA:13065"/>
        <dbReference type="ChEBI" id="CHEBI:15377"/>
        <dbReference type="ChEBI" id="CHEBI:15378"/>
        <dbReference type="ChEBI" id="CHEBI:30616"/>
        <dbReference type="ChEBI" id="CHEBI:43474"/>
        <dbReference type="ChEBI" id="CHEBI:456216"/>
        <dbReference type="EC" id="5.6.2.4"/>
    </reaction>
</comment>